<evidence type="ECO:0000259" key="1">
    <source>
        <dbReference type="Pfam" id="PF01965"/>
    </source>
</evidence>
<protein>
    <submittedName>
        <fullName evidence="2">ThiJ/PfpI family protein</fullName>
    </submittedName>
</protein>
<accession>A0A8K0TBG5</accession>
<dbReference type="SUPFAM" id="SSF52317">
    <property type="entry name" value="Class I glutamine amidotransferase-like"/>
    <property type="match status" value="1"/>
</dbReference>
<dbReference type="InterPro" id="IPR052158">
    <property type="entry name" value="INH-QAR"/>
</dbReference>
<sequence length="255" mass="27410">MSQSTPHVVRIGVYMPSGTQLLDMACIDVLHMMSREYLGNLAMIPAHVAAVAPSVRIFYITSSPAMTAGRIPLTASAALIPTHDLADSEVGPGELDVVLVPGADPAEEFGEEVTGWLKRQMEEGGADVLCVCTGVYLCGRSGLLEGRRVCGPRGLQADLRKRWPGAEFVGDRLRWTRDGRFWSCGGITNGNELVTAYARESSHFPGPVVEMGAMMAEVGVLPQEYEQGTARFTAGVVWQILRAFFAGPGSKPKTV</sequence>
<proteinExistence type="predicted"/>
<evidence type="ECO:0000313" key="2">
    <source>
        <dbReference type="EMBL" id="KAH7358825.1"/>
    </source>
</evidence>
<gene>
    <name evidence="2" type="ORF">B0T11DRAFT_285238</name>
</gene>
<dbReference type="InterPro" id="IPR029062">
    <property type="entry name" value="Class_I_gatase-like"/>
</dbReference>
<feature type="domain" description="DJ-1/PfpI" evidence="1">
    <location>
        <begin position="84"/>
        <end position="192"/>
    </location>
</feature>
<reference evidence="2" key="1">
    <citation type="journal article" date="2021" name="Nat. Commun.">
        <title>Genetic determinants of endophytism in the Arabidopsis root mycobiome.</title>
        <authorList>
            <person name="Mesny F."/>
            <person name="Miyauchi S."/>
            <person name="Thiergart T."/>
            <person name="Pickel B."/>
            <person name="Atanasova L."/>
            <person name="Karlsson M."/>
            <person name="Huettel B."/>
            <person name="Barry K.W."/>
            <person name="Haridas S."/>
            <person name="Chen C."/>
            <person name="Bauer D."/>
            <person name="Andreopoulos W."/>
            <person name="Pangilinan J."/>
            <person name="LaButti K."/>
            <person name="Riley R."/>
            <person name="Lipzen A."/>
            <person name="Clum A."/>
            <person name="Drula E."/>
            <person name="Henrissat B."/>
            <person name="Kohler A."/>
            <person name="Grigoriev I.V."/>
            <person name="Martin F.M."/>
            <person name="Hacquard S."/>
        </authorList>
    </citation>
    <scope>NUCLEOTIDE SEQUENCE</scope>
    <source>
        <strain evidence="2">MPI-CAGE-AT-0016</strain>
    </source>
</reference>
<dbReference type="Pfam" id="PF01965">
    <property type="entry name" value="DJ-1_PfpI"/>
    <property type="match status" value="1"/>
</dbReference>
<dbReference type="PANTHER" id="PTHR43130:SF7">
    <property type="entry name" value="DJ-1_PFPI DOMAIN-CONTAINING PROTEIN"/>
    <property type="match status" value="1"/>
</dbReference>
<keyword evidence="3" id="KW-1185">Reference proteome</keyword>
<dbReference type="AlphaFoldDB" id="A0A8K0TBG5"/>
<organism evidence="2 3">
    <name type="scientific">Plectosphaerella cucumerina</name>
    <dbReference type="NCBI Taxonomy" id="40658"/>
    <lineage>
        <taxon>Eukaryota</taxon>
        <taxon>Fungi</taxon>
        <taxon>Dikarya</taxon>
        <taxon>Ascomycota</taxon>
        <taxon>Pezizomycotina</taxon>
        <taxon>Sordariomycetes</taxon>
        <taxon>Hypocreomycetidae</taxon>
        <taxon>Glomerellales</taxon>
        <taxon>Plectosphaerellaceae</taxon>
        <taxon>Plectosphaerella</taxon>
    </lineage>
</organism>
<dbReference type="Proteomes" id="UP000813385">
    <property type="component" value="Unassembled WGS sequence"/>
</dbReference>
<comment type="caution">
    <text evidence="2">The sequence shown here is derived from an EMBL/GenBank/DDBJ whole genome shotgun (WGS) entry which is preliminary data.</text>
</comment>
<dbReference type="Gene3D" id="3.40.50.880">
    <property type="match status" value="1"/>
</dbReference>
<dbReference type="OrthoDB" id="543156at2759"/>
<evidence type="ECO:0000313" key="3">
    <source>
        <dbReference type="Proteomes" id="UP000813385"/>
    </source>
</evidence>
<dbReference type="EMBL" id="JAGPXD010000004">
    <property type="protein sequence ID" value="KAH7358825.1"/>
    <property type="molecule type" value="Genomic_DNA"/>
</dbReference>
<dbReference type="InterPro" id="IPR002818">
    <property type="entry name" value="DJ-1/PfpI"/>
</dbReference>
<dbReference type="PANTHER" id="PTHR43130">
    <property type="entry name" value="ARAC-FAMILY TRANSCRIPTIONAL REGULATOR"/>
    <property type="match status" value="1"/>
</dbReference>
<name>A0A8K0TBG5_9PEZI</name>